<proteinExistence type="predicted"/>
<feature type="chain" id="PRO_5026870054" description="Lipoprotein" evidence="1">
    <location>
        <begin position="29"/>
        <end position="209"/>
    </location>
</feature>
<protein>
    <recommendedName>
        <fullName evidence="3">Lipoprotein</fullName>
    </recommendedName>
</protein>
<evidence type="ECO:0000256" key="1">
    <source>
        <dbReference type="SAM" id="SignalP"/>
    </source>
</evidence>
<accession>A0A6J4UWE0</accession>
<gene>
    <name evidence="2" type="ORF">AVDCRST_MAG73-3774</name>
</gene>
<evidence type="ECO:0008006" key="3">
    <source>
        <dbReference type="Google" id="ProtNLM"/>
    </source>
</evidence>
<reference evidence="2" key="1">
    <citation type="submission" date="2020-02" db="EMBL/GenBank/DDBJ databases">
        <authorList>
            <person name="Meier V. D."/>
        </authorList>
    </citation>
    <scope>NUCLEOTIDE SEQUENCE</scope>
    <source>
        <strain evidence="2">AVDCRST_MAG73</strain>
    </source>
</reference>
<dbReference type="PROSITE" id="PS51257">
    <property type="entry name" value="PROKAR_LIPOPROTEIN"/>
    <property type="match status" value="1"/>
</dbReference>
<dbReference type="AlphaFoldDB" id="A0A6J4UWE0"/>
<organism evidence="2">
    <name type="scientific">uncultured Thermomicrobiales bacterium</name>
    <dbReference type="NCBI Taxonomy" id="1645740"/>
    <lineage>
        <taxon>Bacteria</taxon>
        <taxon>Pseudomonadati</taxon>
        <taxon>Thermomicrobiota</taxon>
        <taxon>Thermomicrobia</taxon>
        <taxon>Thermomicrobiales</taxon>
        <taxon>environmental samples</taxon>
    </lineage>
</organism>
<name>A0A6J4UWE0_9BACT</name>
<sequence>MGTRSFPRKPAARFAKLGLWLLLSATLAGCTGRGGGWLPPDAILFSGQATLGFSFSCERSSASYNLNPPTGQLRIQLNYTDHGTSPLGGPFSIHGEADTVDPVLESMICIGEEPPPGAHELIFLGQYELTSSPPSGFPAECAGPRPDPDRPRCRFEAVVRDNDGNRAPSGGDEFSIKLSTTTVTGFEVDPGAVVYARSGVLGGGNLEID</sequence>
<evidence type="ECO:0000313" key="2">
    <source>
        <dbReference type="EMBL" id="CAA9561800.1"/>
    </source>
</evidence>
<keyword evidence="1" id="KW-0732">Signal</keyword>
<dbReference type="EMBL" id="CADCWE010000249">
    <property type="protein sequence ID" value="CAA9561800.1"/>
    <property type="molecule type" value="Genomic_DNA"/>
</dbReference>
<feature type="signal peptide" evidence="1">
    <location>
        <begin position="1"/>
        <end position="28"/>
    </location>
</feature>